<accession>A0ABW1ARF8</accession>
<keyword evidence="5" id="KW-0378">Hydrolase</keyword>
<name>A0ABW1ARF8_9RHOO</name>
<sequence>MTRERDILLLVGDMLAALDEIDTFAQVGEAVFLGDLRTQRAIERSFEILGEAANQLPAEPRARYADVPWRVIIDHRNRLIHGYASVEPARVWQTIVRDLPGLRVSLERLHSLIRGEQPDQ</sequence>
<evidence type="ECO:0000313" key="7">
    <source>
        <dbReference type="Proteomes" id="UP001595974"/>
    </source>
</evidence>
<keyword evidence="3" id="KW-0540">Nuclease</keyword>
<evidence type="ECO:0000256" key="2">
    <source>
        <dbReference type="ARBA" id="ARBA00022649"/>
    </source>
</evidence>
<reference evidence="7" key="1">
    <citation type="journal article" date="2019" name="Int. J. Syst. Evol. Microbiol.">
        <title>The Global Catalogue of Microorganisms (GCM) 10K type strain sequencing project: providing services to taxonomists for standard genome sequencing and annotation.</title>
        <authorList>
            <consortium name="The Broad Institute Genomics Platform"/>
            <consortium name="The Broad Institute Genome Sequencing Center for Infectious Disease"/>
            <person name="Wu L."/>
            <person name="Ma J."/>
        </authorList>
    </citation>
    <scope>NUCLEOTIDE SEQUENCE [LARGE SCALE GENOMIC DNA]</scope>
    <source>
        <strain evidence="7">SHR3</strain>
    </source>
</reference>
<keyword evidence="4" id="KW-0547">Nucleotide-binding</keyword>
<evidence type="ECO:0000256" key="3">
    <source>
        <dbReference type="ARBA" id="ARBA00022722"/>
    </source>
</evidence>
<evidence type="ECO:0000256" key="4">
    <source>
        <dbReference type="ARBA" id="ARBA00022741"/>
    </source>
</evidence>
<dbReference type="PANTHER" id="PTHR34139">
    <property type="entry name" value="UPF0331 PROTEIN MJ0127"/>
    <property type="match status" value="1"/>
</dbReference>
<proteinExistence type="predicted"/>
<dbReference type="RefSeq" id="WP_096451501.1">
    <property type="nucleotide sequence ID" value="NZ_JBHSOG010000043.1"/>
</dbReference>
<evidence type="ECO:0000313" key="6">
    <source>
        <dbReference type="EMBL" id="MFC5769850.1"/>
    </source>
</evidence>
<evidence type="ECO:0000256" key="1">
    <source>
        <dbReference type="ARBA" id="ARBA00022553"/>
    </source>
</evidence>
<evidence type="ECO:0000256" key="5">
    <source>
        <dbReference type="ARBA" id="ARBA00022801"/>
    </source>
</evidence>
<keyword evidence="2" id="KW-1277">Toxin-antitoxin system</keyword>
<comment type="caution">
    <text evidence="6">The sequence shown here is derived from an EMBL/GenBank/DDBJ whole genome shotgun (WGS) entry which is preliminary data.</text>
</comment>
<keyword evidence="1" id="KW-0597">Phosphoprotein</keyword>
<dbReference type="InterPro" id="IPR051813">
    <property type="entry name" value="HepT_RNase_toxin"/>
</dbReference>
<dbReference type="InterPro" id="IPR008201">
    <property type="entry name" value="HepT-like"/>
</dbReference>
<protein>
    <submittedName>
        <fullName evidence="6">DUF86 domain-containing protein</fullName>
    </submittedName>
</protein>
<keyword evidence="7" id="KW-1185">Reference proteome</keyword>
<dbReference type="Pfam" id="PF01934">
    <property type="entry name" value="HepT-like"/>
    <property type="match status" value="1"/>
</dbReference>
<gene>
    <name evidence="6" type="ORF">ACFPTN_10740</name>
</gene>
<organism evidence="6 7">
    <name type="scientific">Thauera sinica</name>
    <dbReference type="NCBI Taxonomy" id="2665146"/>
    <lineage>
        <taxon>Bacteria</taxon>
        <taxon>Pseudomonadati</taxon>
        <taxon>Pseudomonadota</taxon>
        <taxon>Betaproteobacteria</taxon>
        <taxon>Rhodocyclales</taxon>
        <taxon>Zoogloeaceae</taxon>
        <taxon>Thauera</taxon>
    </lineage>
</organism>
<dbReference type="Proteomes" id="UP001595974">
    <property type="component" value="Unassembled WGS sequence"/>
</dbReference>
<dbReference type="EMBL" id="JBHSOG010000043">
    <property type="protein sequence ID" value="MFC5769850.1"/>
    <property type="molecule type" value="Genomic_DNA"/>
</dbReference>
<dbReference type="PANTHER" id="PTHR34139:SF1">
    <property type="entry name" value="RNASE MJ1380-RELATED"/>
    <property type="match status" value="1"/>
</dbReference>